<sequence length="422" mass="47216">MLRSFRLGNHRSIWGEQELLLMPAYDKDRPALPVTAIYGANAAGKSNVLDGLRFMQRAVRESYGWEPGRGVPRQPFRLDSAATREPSTFVIEVQLEGIRYTYGFSVDGERVLEEWLLSYPHKRSRVIFERTLDEIKFGSTVPAQRGRTEILEELTRSNALFLSVAARTNFELALPVYEWFSSRLVFAEVSVRSNSFRRAAEFLVSEPGRTSEMVGLLRAADLGVRDLAVVEVDLFAGYSPEERRRIMQYAERGKEKNSEIRLVHGKSGVAFEPNEESAGTRVWLGLLPSVLAALADGSQLVVDEIDTSLHPGLTQRLVALFRSPSTNSGGAQLIFTTHDTTLLDPPLAEEGLGRDEVWFVNKDGRGATDLYPLTDFTPRKESNLERRYLSGRYGGVPEVDEQDFRSVLKNVDLVEAGNDGIA</sequence>
<dbReference type="GO" id="GO:0016887">
    <property type="term" value="F:ATP hydrolysis activity"/>
    <property type="evidence" value="ECO:0007669"/>
    <property type="project" value="InterPro"/>
</dbReference>
<reference evidence="2 3" key="1">
    <citation type="submission" date="2019-09" db="EMBL/GenBank/DDBJ databases">
        <title>Goodfellowia gen. nov., a new genus of the Pseudonocardineae related to Actinoalloteichus, containing Goodfellowia coeruleoviolacea gen. nov., comb. nov. gen. nov., comb. nov.</title>
        <authorList>
            <person name="Labeda D."/>
        </authorList>
    </citation>
    <scope>NUCLEOTIDE SEQUENCE [LARGE SCALE GENOMIC DNA]</scope>
    <source>
        <strain evidence="2 3">AN110305</strain>
    </source>
</reference>
<evidence type="ECO:0000313" key="2">
    <source>
        <dbReference type="EMBL" id="KAA2258624.1"/>
    </source>
</evidence>
<dbReference type="AlphaFoldDB" id="A0A5B2X5V5"/>
<dbReference type="PANTHER" id="PTHR40396:SF1">
    <property type="entry name" value="ATPASE AAA-TYPE CORE DOMAIN-CONTAINING PROTEIN"/>
    <property type="match status" value="1"/>
</dbReference>
<name>A0A5B2X5V5_9PSEU</name>
<dbReference type="RefSeq" id="WP_149851621.1">
    <property type="nucleotide sequence ID" value="NZ_VUOB01000041.1"/>
</dbReference>
<keyword evidence="2" id="KW-0067">ATP-binding</keyword>
<dbReference type="GO" id="GO:0005524">
    <property type="term" value="F:ATP binding"/>
    <property type="evidence" value="ECO:0007669"/>
    <property type="project" value="UniProtKB-KW"/>
</dbReference>
<gene>
    <name evidence="2" type="ORF">F0L68_22520</name>
</gene>
<evidence type="ECO:0000313" key="3">
    <source>
        <dbReference type="Proteomes" id="UP000323454"/>
    </source>
</evidence>
<keyword evidence="2" id="KW-0547">Nucleotide-binding</keyword>
<dbReference type="SUPFAM" id="SSF52540">
    <property type="entry name" value="P-loop containing nucleoside triphosphate hydrolases"/>
    <property type="match status" value="1"/>
</dbReference>
<dbReference type="OrthoDB" id="9809324at2"/>
<evidence type="ECO:0000259" key="1">
    <source>
        <dbReference type="Pfam" id="PF13304"/>
    </source>
</evidence>
<organism evidence="2 3">
    <name type="scientific">Solihabitans fulvus</name>
    <dbReference type="NCBI Taxonomy" id="1892852"/>
    <lineage>
        <taxon>Bacteria</taxon>
        <taxon>Bacillati</taxon>
        <taxon>Actinomycetota</taxon>
        <taxon>Actinomycetes</taxon>
        <taxon>Pseudonocardiales</taxon>
        <taxon>Pseudonocardiaceae</taxon>
        <taxon>Solihabitans</taxon>
    </lineage>
</organism>
<dbReference type="InterPro" id="IPR003959">
    <property type="entry name" value="ATPase_AAA_core"/>
</dbReference>
<reference evidence="2 3" key="2">
    <citation type="submission" date="2019-09" db="EMBL/GenBank/DDBJ databases">
        <authorList>
            <person name="Jin C."/>
        </authorList>
    </citation>
    <scope>NUCLEOTIDE SEQUENCE [LARGE SCALE GENOMIC DNA]</scope>
    <source>
        <strain evidence="2 3">AN110305</strain>
    </source>
</reference>
<dbReference type="InterPro" id="IPR027417">
    <property type="entry name" value="P-loop_NTPase"/>
</dbReference>
<dbReference type="Proteomes" id="UP000323454">
    <property type="component" value="Unassembled WGS sequence"/>
</dbReference>
<proteinExistence type="predicted"/>
<dbReference type="Gene3D" id="3.40.50.300">
    <property type="entry name" value="P-loop containing nucleotide triphosphate hydrolases"/>
    <property type="match status" value="1"/>
</dbReference>
<dbReference type="EMBL" id="VUOB01000041">
    <property type="protein sequence ID" value="KAA2258624.1"/>
    <property type="molecule type" value="Genomic_DNA"/>
</dbReference>
<dbReference type="Pfam" id="PF13304">
    <property type="entry name" value="AAA_21"/>
    <property type="match status" value="1"/>
</dbReference>
<feature type="domain" description="ATPase AAA-type core" evidence="1">
    <location>
        <begin position="34"/>
        <end position="344"/>
    </location>
</feature>
<comment type="caution">
    <text evidence="2">The sequence shown here is derived from an EMBL/GenBank/DDBJ whole genome shotgun (WGS) entry which is preliminary data.</text>
</comment>
<keyword evidence="3" id="KW-1185">Reference proteome</keyword>
<protein>
    <submittedName>
        <fullName evidence="2">ATP-binding protein</fullName>
    </submittedName>
</protein>
<dbReference type="PANTHER" id="PTHR40396">
    <property type="entry name" value="ATPASE-LIKE PROTEIN"/>
    <property type="match status" value="1"/>
</dbReference>
<accession>A0A5B2X5V5</accession>